<dbReference type="InterPro" id="IPR029063">
    <property type="entry name" value="SAM-dependent_MTases_sf"/>
</dbReference>
<dbReference type="GO" id="GO:0030488">
    <property type="term" value="P:tRNA methylation"/>
    <property type="evidence" value="ECO:0007669"/>
    <property type="project" value="UniProtKB-ARBA"/>
</dbReference>
<dbReference type="EMBL" id="PKMF04000008">
    <property type="protein sequence ID" value="KAK7860074.1"/>
    <property type="molecule type" value="Genomic_DNA"/>
</dbReference>
<evidence type="ECO:0000259" key="12">
    <source>
        <dbReference type="PROSITE" id="PS51686"/>
    </source>
</evidence>
<dbReference type="AlphaFoldDB" id="A0AAW0MBC5"/>
<dbReference type="GO" id="GO:0000049">
    <property type="term" value="F:tRNA binding"/>
    <property type="evidence" value="ECO:0007669"/>
    <property type="project" value="UniProtKB-KW"/>
</dbReference>
<keyword evidence="8 10" id="KW-0694">RNA-binding</keyword>
<comment type="subcellular location">
    <subcellularLocation>
        <location evidence="1">Nucleus</location>
    </subcellularLocation>
</comment>
<keyword evidence="4 10" id="KW-0489">Methyltransferase</keyword>
<dbReference type="Pfam" id="PF25378">
    <property type="entry name" value="PUA_NSUN2"/>
    <property type="match status" value="1"/>
</dbReference>
<keyword evidence="3" id="KW-0820">tRNA-binding</keyword>
<keyword evidence="6 10" id="KW-0949">S-adenosyl-L-methionine</keyword>
<keyword evidence="5 10" id="KW-0808">Transferase</keyword>
<protein>
    <submittedName>
        <fullName evidence="13">Trna (Cytosine(34)-c(5))-methyltransferase</fullName>
    </submittedName>
</protein>
<proteinExistence type="inferred from homology"/>
<dbReference type="PRINTS" id="PR02008">
    <property type="entry name" value="RCMTFAMILY"/>
</dbReference>
<feature type="compositionally biased region" description="Basic and acidic residues" evidence="11">
    <location>
        <begin position="651"/>
        <end position="671"/>
    </location>
</feature>
<dbReference type="PANTHER" id="PTHR22808:SF1">
    <property type="entry name" value="RNA CYTOSINE-C(5)-METHYLTRANSFERASE NSUN2-RELATED"/>
    <property type="match status" value="1"/>
</dbReference>
<keyword evidence="7" id="KW-0819">tRNA processing</keyword>
<dbReference type="FunFam" id="3.40.50.150:FF:000153">
    <property type="entry name" value="S-adenosyl-L-methionine-dependent methyltransferase superfamily protein"/>
    <property type="match status" value="1"/>
</dbReference>
<evidence type="ECO:0000256" key="2">
    <source>
        <dbReference type="ARBA" id="ARBA00007494"/>
    </source>
</evidence>
<dbReference type="PROSITE" id="PS01153">
    <property type="entry name" value="NOL1_NOP2_SUN"/>
    <property type="match status" value="1"/>
</dbReference>
<evidence type="ECO:0000256" key="8">
    <source>
        <dbReference type="ARBA" id="ARBA00022884"/>
    </source>
</evidence>
<dbReference type="Pfam" id="PF01189">
    <property type="entry name" value="Methyltr_RsmB-F"/>
    <property type="match status" value="1"/>
</dbReference>
<feature type="compositionally biased region" description="Basic residues" evidence="11">
    <location>
        <begin position="9"/>
        <end position="19"/>
    </location>
</feature>
<evidence type="ECO:0000313" key="13">
    <source>
        <dbReference type="EMBL" id="KAK7860074.1"/>
    </source>
</evidence>
<evidence type="ECO:0000256" key="5">
    <source>
        <dbReference type="ARBA" id="ARBA00022679"/>
    </source>
</evidence>
<sequence>MGGGGGGRGRSRTQRKHFKQSRENVWKRPKSDPSSEDNNNNNNNNNGNDNRDPHWQPFATQNPAFDEYYKGQGIVSEEEWDSFMEVLRKPLPAAFRINSSSQFCDDIRSQLENEFMKSLQSEVTNGEEDAIRPLPWYPENLAWHSNFSRMQLRKNQTLEKFHEFLKLENEIGNITRQEAVSMVPPLFLDVCPDHFVLDMCAAPGSKTFQLLEIIHRSTKAGSLPKGMVVANDLDVQRCNLLIHQTKRMCTANLIVTNHEAQHFPGCRLNRNCSSSSEGGMGFQQSISQLIFDRVLCDVPCSGDGTLRKAPDIWRKWNPGMGNGIHCLQVQIAMRGISLLKVGGRIVYSTCSMNPVENEAVVAEILRKCGGSLELVDVSSELPQLVRRPGIKKWKVRDKGTWFVSYKDVPKYRRSVIVPSMFPSGRCYVESTENNQDVELGEKHENGGDGNPEEGIQQSEDPVALADELDEEVRDKGTWFVSYKDVPKYRRSVIVPSMFPSGRCYVESTENNQDVELGEKHENGGDGNPEEGIQQSEDPVALADELDEEVSNFPLERCMRIMPHDQNSGAFFIAVFHKLSPLPAMQEKPNSLQLDDKPCVNLLNQIVEDTSGLEVVSADGADEKLSGAASETDLIDNETDGAAVEPDTCNTCEEHNSEEAEAPGHRETDPKKAGGKRKLQTQGKWKGVDPVVFFKDEAIVTSIMTFYGIDDSFPLKGHLVTRNNDTNHVKRIYYISQSVKDVLELNFSVGQQLKITSIGLKMFERQTSREGNSAPCSFRISSEGLPVLLPYITKQILYASPVDFKHLLQYKTIKFADFVDAEFGHKASNLMPGCCVIVLSRGSNASMDQTQVDESIAIGCWKGRASLSVMVTATDCQELQERLLTRMGPENGSLVQDEKPSNGEADEVLEMTDGKE</sequence>
<dbReference type="InterPro" id="IPR001678">
    <property type="entry name" value="MeTrfase_RsmB-F_NOP2_dom"/>
</dbReference>
<dbReference type="PROSITE" id="PS51686">
    <property type="entry name" value="SAM_MT_RSMB_NOP"/>
    <property type="match status" value="1"/>
</dbReference>
<evidence type="ECO:0000256" key="10">
    <source>
        <dbReference type="PROSITE-ProRule" id="PRU01023"/>
    </source>
</evidence>
<comment type="caution">
    <text evidence="13">The sequence shown here is derived from an EMBL/GenBank/DDBJ whole genome shotgun (WGS) entry which is preliminary data.</text>
</comment>
<feature type="compositionally biased region" description="Basic and acidic residues" evidence="11">
    <location>
        <begin position="20"/>
        <end position="33"/>
    </location>
</feature>
<feature type="compositionally biased region" description="Low complexity" evidence="11">
    <location>
        <begin position="37"/>
        <end position="48"/>
    </location>
</feature>
<dbReference type="InterPro" id="IPR057286">
    <property type="entry name" value="PUA_NSUN2"/>
</dbReference>
<feature type="domain" description="SAM-dependent MTase RsmB/NOP-type" evidence="12">
    <location>
        <begin position="83"/>
        <end position="408"/>
    </location>
</feature>
<dbReference type="PANTHER" id="PTHR22808">
    <property type="entry name" value="NCL1 YEAST -RELATED NOL1/NOP2/FMU SUN DOMAIN-CONTAINING"/>
    <property type="match status" value="1"/>
</dbReference>
<dbReference type="InterPro" id="IPR023270">
    <property type="entry name" value="RCMT_NCL1"/>
</dbReference>
<dbReference type="PRINTS" id="PR02011">
    <property type="entry name" value="RCMTNCL1"/>
</dbReference>
<dbReference type="Gene3D" id="3.40.50.150">
    <property type="entry name" value="Vaccinia Virus protein VP39"/>
    <property type="match status" value="2"/>
</dbReference>
<comment type="caution">
    <text evidence="10">Lacks conserved residue(s) required for the propagation of feature annotation.</text>
</comment>
<evidence type="ECO:0000256" key="3">
    <source>
        <dbReference type="ARBA" id="ARBA00022555"/>
    </source>
</evidence>
<reference evidence="13" key="3">
    <citation type="submission" date="2023-07" db="EMBL/GenBank/DDBJ databases">
        <title>An improved reference 1 genome and first organelle genomes of Quercus suber.</title>
        <authorList>
            <consortium name="Genosuber Consortium"/>
            <person name="Usie A."/>
            <person name="Serra O."/>
            <person name="Barros P."/>
        </authorList>
    </citation>
    <scope>NUCLEOTIDE SEQUENCE</scope>
    <source>
        <strain evidence="13">HL8</strain>
        <tissue evidence="13">Leaves</tissue>
    </source>
</reference>
<evidence type="ECO:0000256" key="1">
    <source>
        <dbReference type="ARBA" id="ARBA00004123"/>
    </source>
</evidence>
<evidence type="ECO:0000256" key="4">
    <source>
        <dbReference type="ARBA" id="ARBA00022603"/>
    </source>
</evidence>
<dbReference type="InterPro" id="IPR049560">
    <property type="entry name" value="MeTrfase_RsmB-F_NOP2_cat"/>
</dbReference>
<dbReference type="SUPFAM" id="SSF53335">
    <property type="entry name" value="S-adenosyl-L-methionine-dependent methyltransferases"/>
    <property type="match status" value="1"/>
</dbReference>
<reference evidence="13" key="2">
    <citation type="journal article" date="2018" name="Sci. Data">
        <title>The draft genome sequence of cork oak.</title>
        <authorList>
            <person name="Ramos A.M."/>
            <person name="Usie A."/>
            <person name="Barbosa P."/>
            <person name="Barros P.M."/>
            <person name="Capote T."/>
            <person name="Chaves I."/>
            <person name="Simoes F."/>
            <person name="Abreu I."/>
            <person name="Carrasquinho I."/>
            <person name="Faro C."/>
            <person name="Guimaraes J.B."/>
            <person name="Mendonca D."/>
            <person name="Nobrega F."/>
            <person name="Rodrigues L."/>
            <person name="Saibo N.J.M."/>
            <person name="Varela M.C."/>
            <person name="Egas C."/>
            <person name="Matos J."/>
            <person name="Miguel C.M."/>
            <person name="Oliveira M.M."/>
            <person name="Ricardo C.P."/>
            <person name="Goncalves S."/>
        </authorList>
    </citation>
    <scope>NUCLEOTIDE SEQUENCE [LARGE SCALE GENOMIC DNA]</scope>
    <source>
        <strain evidence="13">HL8</strain>
    </source>
</reference>
<organism evidence="13">
    <name type="scientific">Quercus suber</name>
    <name type="common">Cork oak</name>
    <dbReference type="NCBI Taxonomy" id="58331"/>
    <lineage>
        <taxon>Eukaryota</taxon>
        <taxon>Viridiplantae</taxon>
        <taxon>Streptophyta</taxon>
        <taxon>Embryophyta</taxon>
        <taxon>Tracheophyta</taxon>
        <taxon>Spermatophyta</taxon>
        <taxon>Magnoliopsida</taxon>
        <taxon>eudicotyledons</taxon>
        <taxon>Gunneridae</taxon>
        <taxon>Pentapetalae</taxon>
        <taxon>rosids</taxon>
        <taxon>fabids</taxon>
        <taxon>Fagales</taxon>
        <taxon>Fagaceae</taxon>
        <taxon>Quercus</taxon>
    </lineage>
</organism>
<reference evidence="13" key="1">
    <citation type="submission" date="2017-12" db="EMBL/GenBank/DDBJ databases">
        <authorList>
            <person name="Barbosa P."/>
            <person name="Usie A."/>
            <person name="Ramos A.M."/>
        </authorList>
    </citation>
    <scope>NUCLEOTIDE SEQUENCE</scope>
    <source>
        <strain evidence="13">HL8</strain>
        <tissue evidence="13">Leaves</tissue>
    </source>
</reference>
<dbReference type="InterPro" id="IPR023267">
    <property type="entry name" value="RCMT"/>
</dbReference>
<evidence type="ECO:0000256" key="11">
    <source>
        <dbReference type="SAM" id="MobiDB-lite"/>
    </source>
</evidence>
<dbReference type="InterPro" id="IPR018314">
    <property type="entry name" value="RsmB/NOL1/NOP2-like_CS"/>
</dbReference>
<name>A0AAW0MBC5_QUESU</name>
<keyword evidence="9" id="KW-0539">Nucleus</keyword>
<evidence type="ECO:0000256" key="6">
    <source>
        <dbReference type="ARBA" id="ARBA00022691"/>
    </source>
</evidence>
<evidence type="ECO:0000256" key="7">
    <source>
        <dbReference type="ARBA" id="ARBA00022694"/>
    </source>
</evidence>
<feature type="binding site" evidence="10">
    <location>
        <position position="297"/>
    </location>
    <ligand>
        <name>S-adenosyl-L-methionine</name>
        <dbReference type="ChEBI" id="CHEBI:59789"/>
    </ligand>
</feature>
<feature type="binding site" evidence="10">
    <location>
        <position position="232"/>
    </location>
    <ligand>
        <name>S-adenosyl-L-methionine</name>
        <dbReference type="ChEBI" id="CHEBI:59789"/>
    </ligand>
</feature>
<comment type="similarity">
    <text evidence="2 10">Belongs to the class I-like SAM-binding methyltransferase superfamily. RsmB/NOP family.</text>
</comment>
<feature type="region of interest" description="Disordered" evidence="11">
    <location>
        <begin position="648"/>
        <end position="680"/>
    </location>
</feature>
<feature type="active site" description="Nucleophile" evidence="10">
    <location>
        <position position="350"/>
    </location>
</feature>
<accession>A0AAW0MBC5</accession>
<dbReference type="InterPro" id="IPR057285">
    <property type="entry name" value="Pre-PUA_NSUN2"/>
</dbReference>
<gene>
    <name evidence="13" type="primary">NSUN2_1</name>
    <name evidence="13" type="ORF">CFP56_042172</name>
</gene>
<feature type="region of interest" description="Disordered" evidence="11">
    <location>
        <begin position="1"/>
        <end position="60"/>
    </location>
</feature>
<feature type="binding site" evidence="10">
    <location>
        <begin position="200"/>
        <end position="206"/>
    </location>
    <ligand>
        <name>S-adenosyl-L-methionine</name>
        <dbReference type="ChEBI" id="CHEBI:59789"/>
    </ligand>
</feature>
<evidence type="ECO:0000256" key="9">
    <source>
        <dbReference type="ARBA" id="ARBA00023242"/>
    </source>
</evidence>
<dbReference type="GO" id="GO:0005634">
    <property type="term" value="C:nucleus"/>
    <property type="evidence" value="ECO:0007669"/>
    <property type="project" value="UniProtKB-SubCell"/>
</dbReference>
<dbReference type="Pfam" id="PF25376">
    <property type="entry name" value="Pre-PUA_NSUN2"/>
    <property type="match status" value="1"/>
</dbReference>
<dbReference type="GO" id="GO:0016428">
    <property type="term" value="F:tRNA (cytidine-5-)-methyltransferase activity"/>
    <property type="evidence" value="ECO:0007669"/>
    <property type="project" value="InterPro"/>
</dbReference>
<feature type="region of interest" description="Disordered" evidence="11">
    <location>
        <begin position="886"/>
        <end position="915"/>
    </location>
</feature>